<dbReference type="AlphaFoldDB" id="A0A348HFL1"/>
<dbReference type="STRING" id="1123510.GCA_000620025_00826"/>
<evidence type="ECO:0000313" key="3">
    <source>
        <dbReference type="Proteomes" id="UP000267342"/>
    </source>
</evidence>
<keyword evidence="3" id="KW-1185">Reference proteome</keyword>
<sequence length="103" mass="11390">MPETHEQLLARRRRELAKRYGQPQATNSGVLSDQQENDIAQIVEKARQHGVGSVHHSPELMALLSTIAPDQQIPPALCNAVASLMVWLQKLEEQNAEGMPSAK</sequence>
<protein>
    <submittedName>
        <fullName evidence="2">Flagellar biosynthetic protein-like protein</fullName>
    </submittedName>
</protein>
<feature type="region of interest" description="Disordered" evidence="1">
    <location>
        <begin position="17"/>
        <end position="36"/>
    </location>
</feature>
<dbReference type="KEGG" id="zpl:ZBT109_1657"/>
<evidence type="ECO:0000313" key="2">
    <source>
        <dbReference type="EMBL" id="BBG30413.1"/>
    </source>
</evidence>
<dbReference type="Gene3D" id="3.40.1690.10">
    <property type="entry name" value="secretion proteins EscU"/>
    <property type="match status" value="1"/>
</dbReference>
<keyword evidence="2" id="KW-0969">Cilium</keyword>
<dbReference type="OrthoDB" id="5244399at2"/>
<evidence type="ECO:0000256" key="1">
    <source>
        <dbReference type="SAM" id="MobiDB-lite"/>
    </source>
</evidence>
<proteinExistence type="predicted"/>
<keyword evidence="2" id="KW-0282">Flagellum</keyword>
<dbReference type="EMBL" id="AP018933">
    <property type="protein sequence ID" value="BBG30413.1"/>
    <property type="molecule type" value="Genomic_DNA"/>
</dbReference>
<dbReference type="SUPFAM" id="SSF160544">
    <property type="entry name" value="EscU C-terminal domain-like"/>
    <property type="match status" value="1"/>
</dbReference>
<gene>
    <name evidence="2" type="ORF">ZBT109_1657</name>
</gene>
<keyword evidence="2" id="KW-0966">Cell projection</keyword>
<dbReference type="RefSeq" id="WP_051524138.1">
    <property type="nucleotide sequence ID" value="NZ_AP018933.1"/>
</dbReference>
<accession>A0A348HFL1</accession>
<feature type="compositionally biased region" description="Polar residues" evidence="1">
    <location>
        <begin position="23"/>
        <end position="36"/>
    </location>
</feature>
<name>A0A348HFL1_9GAMM</name>
<dbReference type="InterPro" id="IPR029025">
    <property type="entry name" value="T3SS_substrate_exporter_C"/>
</dbReference>
<reference evidence="2 3" key="1">
    <citation type="submission" date="2018-09" db="EMBL/GenBank/DDBJ databases">
        <title>Zymobacter palmae IAM14233 (=T109) whole genome analysis.</title>
        <authorList>
            <person name="Yanase H."/>
        </authorList>
    </citation>
    <scope>NUCLEOTIDE SEQUENCE [LARGE SCALE GENOMIC DNA]</scope>
    <source>
        <strain evidence="2 3">IAM14233</strain>
    </source>
</reference>
<dbReference type="Proteomes" id="UP000267342">
    <property type="component" value="Chromosome"/>
</dbReference>
<organism evidence="2 3">
    <name type="scientific">Zymobacter palmae</name>
    <dbReference type="NCBI Taxonomy" id="33074"/>
    <lineage>
        <taxon>Bacteria</taxon>
        <taxon>Pseudomonadati</taxon>
        <taxon>Pseudomonadota</taxon>
        <taxon>Gammaproteobacteria</taxon>
        <taxon>Oceanospirillales</taxon>
        <taxon>Halomonadaceae</taxon>
        <taxon>Zymobacter group</taxon>
        <taxon>Zymobacter</taxon>
    </lineage>
</organism>